<gene>
    <name evidence="2" type="ORF">WHR41_09295</name>
</gene>
<evidence type="ECO:0000313" key="3">
    <source>
        <dbReference type="Proteomes" id="UP000803884"/>
    </source>
</evidence>
<keyword evidence="3" id="KW-1185">Reference proteome</keyword>
<evidence type="ECO:0000313" key="2">
    <source>
        <dbReference type="EMBL" id="KAL1582046.1"/>
    </source>
</evidence>
<dbReference type="RefSeq" id="XP_069225153.1">
    <property type="nucleotide sequence ID" value="XM_069377899.1"/>
</dbReference>
<reference evidence="2 3" key="1">
    <citation type="journal article" date="2020" name="Microbiol. Resour. Announc.">
        <title>Draft Genome Sequence of a Cladosporium Species Isolated from the Mesophotic Ascidian Didemnum maculosum.</title>
        <authorList>
            <person name="Gioti A."/>
            <person name="Siaperas R."/>
            <person name="Nikolaivits E."/>
            <person name="Le Goff G."/>
            <person name="Ouazzani J."/>
            <person name="Kotoulas G."/>
            <person name="Topakas E."/>
        </authorList>
    </citation>
    <scope>NUCLEOTIDE SEQUENCE [LARGE SCALE GENOMIC DNA]</scope>
    <source>
        <strain evidence="2 3">TM138-S3</strain>
    </source>
</reference>
<feature type="region of interest" description="Disordered" evidence="1">
    <location>
        <begin position="143"/>
        <end position="209"/>
    </location>
</feature>
<dbReference type="Proteomes" id="UP000803884">
    <property type="component" value="Unassembled WGS sequence"/>
</dbReference>
<organism evidence="2 3">
    <name type="scientific">Cladosporium halotolerans</name>
    <dbReference type="NCBI Taxonomy" id="1052096"/>
    <lineage>
        <taxon>Eukaryota</taxon>
        <taxon>Fungi</taxon>
        <taxon>Dikarya</taxon>
        <taxon>Ascomycota</taxon>
        <taxon>Pezizomycotina</taxon>
        <taxon>Dothideomycetes</taxon>
        <taxon>Dothideomycetidae</taxon>
        <taxon>Cladosporiales</taxon>
        <taxon>Cladosporiaceae</taxon>
        <taxon>Cladosporium</taxon>
    </lineage>
</organism>
<sequence length="250" mass="28081">MVAPDDQHAQPPRYKEADMVAAIARLEQQVSFNYNIIQGHRQEFRHINETVGRLQRDIEVVVAFMKRMRDDLRLGWFLPRAMDQSLYEPTDVKVLANPIANVTTKVNWVDNLETKIQLTKQHLKRLETQIANNAPGPLLSGAASRAEQQHYEAMRAQQKQQAPSHPMPTMRPGAALPFEHGHPPAPVLESRPTPGFHRGQERQLSASGQNQNLKQADGLLLISPKPPNALLMNISLSTTQTGTDCLRDQS</sequence>
<evidence type="ECO:0000256" key="1">
    <source>
        <dbReference type="SAM" id="MobiDB-lite"/>
    </source>
</evidence>
<dbReference type="EMBL" id="JAAQHG020000074">
    <property type="protein sequence ID" value="KAL1582046.1"/>
    <property type="molecule type" value="Genomic_DNA"/>
</dbReference>
<name>A0AB34KD94_9PEZI</name>
<protein>
    <submittedName>
        <fullName evidence="2">Uncharacterized protein</fullName>
    </submittedName>
</protein>
<dbReference type="AlphaFoldDB" id="A0AB34KD94"/>
<accession>A0AB34KD94</accession>
<proteinExistence type="predicted"/>
<comment type="caution">
    <text evidence="2">The sequence shown here is derived from an EMBL/GenBank/DDBJ whole genome shotgun (WGS) entry which is preliminary data.</text>
</comment>
<dbReference type="GeneID" id="96010737"/>